<organism evidence="2 3">
    <name type="scientific">Pocillopora meandrina</name>
    <dbReference type="NCBI Taxonomy" id="46732"/>
    <lineage>
        <taxon>Eukaryota</taxon>
        <taxon>Metazoa</taxon>
        <taxon>Cnidaria</taxon>
        <taxon>Anthozoa</taxon>
        <taxon>Hexacorallia</taxon>
        <taxon>Scleractinia</taxon>
        <taxon>Astrocoeniina</taxon>
        <taxon>Pocilloporidae</taxon>
        <taxon>Pocillopora</taxon>
    </lineage>
</organism>
<dbReference type="InterPro" id="IPR000477">
    <property type="entry name" value="RT_dom"/>
</dbReference>
<dbReference type="PANTHER" id="PTHR21301:SF11">
    <property type="entry name" value="GIY-YIG DOMAIN-CONTAINING PROTEIN"/>
    <property type="match status" value="1"/>
</dbReference>
<evidence type="ECO:0000313" key="3">
    <source>
        <dbReference type="Proteomes" id="UP001159428"/>
    </source>
</evidence>
<gene>
    <name evidence="2" type="ORF">PMEA_00027567</name>
</gene>
<sequence>MDKQQYHDKALSLLNDKSTYAVLNSDPISKTQRKLNKMLLDLKKAGRISDSTYKMLYSSDGLCPRFYGLPKIHKPGIPLRPIVSFVNSPTYAISGYLARILSPVVGNTDYTVKSSCEFTDFIRDKNLDACEELVSFDVVSLFTKIPVDLAVKVAEERLTEDASLGQRTSLPVEDIIHLLSFCLKTTQFTYNGTYYQQVFGTAMGSPVSAVIANMVMEDVEQRALATSPVKPFFWKRYVDDVISAVSGNEAERLLSHLNSVEPSIQFTLEREKDR</sequence>
<name>A0AAU9XQC1_9CNID</name>
<dbReference type="EMBL" id="CALNXJ010000055">
    <property type="protein sequence ID" value="CAH3154456.1"/>
    <property type="molecule type" value="Genomic_DNA"/>
</dbReference>
<evidence type="ECO:0000259" key="1">
    <source>
        <dbReference type="PROSITE" id="PS50878"/>
    </source>
</evidence>
<feature type="domain" description="Reverse transcriptase" evidence="1">
    <location>
        <begin position="50"/>
        <end position="274"/>
    </location>
</feature>
<accession>A0AAU9XQC1</accession>
<keyword evidence="3" id="KW-1185">Reference proteome</keyword>
<dbReference type="PANTHER" id="PTHR21301">
    <property type="entry name" value="REVERSE TRANSCRIPTASE"/>
    <property type="match status" value="1"/>
</dbReference>
<dbReference type="Proteomes" id="UP001159428">
    <property type="component" value="Unassembled WGS sequence"/>
</dbReference>
<protein>
    <recommendedName>
        <fullName evidence="1">Reverse transcriptase domain-containing protein</fullName>
    </recommendedName>
</protein>
<proteinExistence type="predicted"/>
<comment type="caution">
    <text evidence="2">The sequence shown here is derived from an EMBL/GenBank/DDBJ whole genome shotgun (WGS) entry which is preliminary data.</text>
</comment>
<evidence type="ECO:0000313" key="2">
    <source>
        <dbReference type="EMBL" id="CAH3154456.1"/>
    </source>
</evidence>
<reference evidence="2 3" key="1">
    <citation type="submission" date="2022-05" db="EMBL/GenBank/DDBJ databases">
        <authorList>
            <consortium name="Genoscope - CEA"/>
            <person name="William W."/>
        </authorList>
    </citation>
    <scope>NUCLEOTIDE SEQUENCE [LARGE SCALE GENOMIC DNA]</scope>
</reference>
<feature type="non-terminal residue" evidence="2">
    <location>
        <position position="274"/>
    </location>
</feature>
<dbReference type="PROSITE" id="PS50878">
    <property type="entry name" value="RT_POL"/>
    <property type="match status" value="1"/>
</dbReference>
<dbReference type="Pfam" id="PF00078">
    <property type="entry name" value="RVT_1"/>
    <property type="match status" value="1"/>
</dbReference>
<dbReference type="AlphaFoldDB" id="A0AAU9XQC1"/>